<gene>
    <name evidence="1" type="ORF">HSEST_3059</name>
</gene>
<name>A0A897P046_9EURY</name>
<sequence length="75" mass="8594">MVATAERPTVRVFGLEARRDRCRHSYLLTVIRLNRLCHLGRLHPRGQAPWHSPRTACKGSTVRCRDRTVTAKMAV</sequence>
<geneLocation type="plasmid" evidence="1 2">
    <name>pHSR-Est01</name>
</geneLocation>
<keyword evidence="1" id="KW-0614">Plasmid</keyword>
<organism evidence="1 2">
    <name type="scientific">Halapricum desulfuricans</name>
    <dbReference type="NCBI Taxonomy" id="2841257"/>
    <lineage>
        <taxon>Archaea</taxon>
        <taxon>Methanobacteriati</taxon>
        <taxon>Methanobacteriota</taxon>
        <taxon>Stenosarchaea group</taxon>
        <taxon>Halobacteria</taxon>
        <taxon>Halobacteriales</taxon>
        <taxon>Haloarculaceae</taxon>
        <taxon>Halapricum</taxon>
    </lineage>
</organism>
<protein>
    <submittedName>
        <fullName evidence="1">Uncharacterized protein</fullName>
    </submittedName>
</protein>
<dbReference type="EMBL" id="CP064792">
    <property type="protein sequence ID" value="QSG16323.1"/>
    <property type="molecule type" value="Genomic_DNA"/>
</dbReference>
<keyword evidence="2" id="KW-1185">Reference proteome</keyword>
<accession>A0A897P046</accession>
<evidence type="ECO:0000313" key="1">
    <source>
        <dbReference type="EMBL" id="QSG16323.1"/>
    </source>
</evidence>
<dbReference type="Proteomes" id="UP000663292">
    <property type="component" value="Plasmid pHSR-Est01"/>
</dbReference>
<evidence type="ECO:0000313" key="2">
    <source>
        <dbReference type="Proteomes" id="UP000663292"/>
    </source>
</evidence>
<proteinExistence type="predicted"/>
<reference evidence="1 2" key="1">
    <citation type="submission" date="2020-11" db="EMBL/GenBank/DDBJ databases">
        <title>Carbohydrate-dependent, anaerobic sulfur respiration: A novel catabolism in halophilic archaea.</title>
        <authorList>
            <person name="Sorokin D.Y."/>
            <person name="Messina E."/>
            <person name="Smedile F."/>
            <person name="La Cono V."/>
            <person name="Hallsworth J.E."/>
            <person name="Yakimov M.M."/>
        </authorList>
    </citation>
    <scope>NUCLEOTIDE SEQUENCE [LARGE SCALE GENOMIC DNA]</scope>
    <source>
        <strain evidence="1 2">HSR-Est</strain>
        <plasmid evidence="1 2">pHSR-Est01</plasmid>
    </source>
</reference>
<dbReference type="AlphaFoldDB" id="A0A897P046"/>